<dbReference type="SUPFAM" id="SSF52374">
    <property type="entry name" value="Nucleotidylyl transferase"/>
    <property type="match status" value="1"/>
</dbReference>
<gene>
    <name evidence="4" type="ORF">VPARA_52700</name>
</gene>
<keyword evidence="5" id="KW-1185">Reference proteome</keyword>
<keyword evidence="4" id="KW-0378">Hydrolase</keyword>
<dbReference type="InterPro" id="IPR015797">
    <property type="entry name" value="NUDIX_hydrolase-like_dom_sf"/>
</dbReference>
<keyword evidence="2 4" id="KW-0548">Nucleotidyltransferase</keyword>
<dbReference type="PANTHER" id="PTHR21342:SF0">
    <property type="entry name" value="BIFUNCTIONAL NMN ADENYLYLTRANSFERASE_NUDIX HYDROLASE"/>
    <property type="match status" value="1"/>
</dbReference>
<dbReference type="EMBL" id="JZWI01000032">
    <property type="protein sequence ID" value="KLN53584.1"/>
    <property type="molecule type" value="Genomic_DNA"/>
</dbReference>
<reference evidence="4 5" key="1">
    <citation type="submission" date="2015-03" db="EMBL/GenBank/DDBJ databases">
        <title>Genome sequence of Variovorax paradoxus TBEA6.</title>
        <authorList>
            <person name="Poehlein A."/>
            <person name="Schuldes J."/>
            <person name="Wuebbeler J.H."/>
            <person name="Hiessl S."/>
            <person name="Steinbuechel A."/>
            <person name="Daniel R."/>
        </authorList>
    </citation>
    <scope>NUCLEOTIDE SEQUENCE [LARGE SCALE GENOMIC DNA]</scope>
    <source>
        <strain evidence="4 5">TBEA6</strain>
    </source>
</reference>
<organism evidence="4 5">
    <name type="scientific">Variovorax paradoxus</name>
    <dbReference type="NCBI Taxonomy" id="34073"/>
    <lineage>
        <taxon>Bacteria</taxon>
        <taxon>Pseudomonadati</taxon>
        <taxon>Pseudomonadota</taxon>
        <taxon>Betaproteobacteria</taxon>
        <taxon>Burkholderiales</taxon>
        <taxon>Comamonadaceae</taxon>
        <taxon>Variovorax</taxon>
    </lineage>
</organism>
<dbReference type="NCBIfam" id="TIGR00125">
    <property type="entry name" value="cyt_tran_rel"/>
    <property type="match status" value="1"/>
</dbReference>
<accession>A0A0H2LTR0</accession>
<sequence>MTRMNKAPDVAVYIGRFQIFHNAQLALLRRALAAAPECVVVLGSAFQARTPRNPFTWEERAEMIRIALPEADRQRLKFLPVRDHYNPAQWGAAVKKGVARLHSGQPSVVLVGHLKDATSSYLRDFPGWALDDAGRRGDIHASALRDAYFGAARDGSLEAALAALVGQAPASTLQFLRAWASLPPYAVLAQEWENLRREKALWSGSPYPPVFVTVDAVVQCARQVLLIRRGRSPGKGLFAVPGGFIEPRETVWQSALRELAEETGLRLLDSDVEAAFKAVRVFDHPDRSQRGRVITHAHWFDLGPRRPPELTAGDDASEARWLPIDQLAGMEDQFHDDHFHILDFFFGLTADAAEGSAA</sequence>
<evidence type="ECO:0000313" key="4">
    <source>
        <dbReference type="EMBL" id="KLN53584.1"/>
    </source>
</evidence>
<dbReference type="Pfam" id="PF01467">
    <property type="entry name" value="CTP_transf_like"/>
    <property type="match status" value="1"/>
</dbReference>
<dbReference type="CDD" id="cd18873">
    <property type="entry name" value="NUDIX_NadM_like"/>
    <property type="match status" value="1"/>
</dbReference>
<proteinExistence type="predicted"/>
<dbReference type="InterPro" id="IPR004821">
    <property type="entry name" value="Cyt_trans-like"/>
</dbReference>
<feature type="domain" description="Nudix hydrolase" evidence="3">
    <location>
        <begin position="206"/>
        <end position="345"/>
    </location>
</feature>
<name>A0A0H2LTR0_VARPD</name>
<evidence type="ECO:0000256" key="1">
    <source>
        <dbReference type="ARBA" id="ARBA00022679"/>
    </source>
</evidence>
<dbReference type="Gene3D" id="3.40.50.620">
    <property type="entry name" value="HUPs"/>
    <property type="match status" value="1"/>
</dbReference>
<evidence type="ECO:0000256" key="2">
    <source>
        <dbReference type="ARBA" id="ARBA00022695"/>
    </source>
</evidence>
<dbReference type="Proteomes" id="UP000035170">
    <property type="component" value="Unassembled WGS sequence"/>
</dbReference>
<comment type="caution">
    <text evidence="4">The sequence shown here is derived from an EMBL/GenBank/DDBJ whole genome shotgun (WGS) entry which is preliminary data.</text>
</comment>
<protein>
    <submittedName>
        <fullName evidence="4">Bifunctional NMN adenylyltransferase/nudix hydrolase</fullName>
    </submittedName>
</protein>
<dbReference type="InterPro" id="IPR014729">
    <property type="entry name" value="Rossmann-like_a/b/a_fold"/>
</dbReference>
<dbReference type="InterPro" id="IPR000086">
    <property type="entry name" value="NUDIX_hydrolase_dom"/>
</dbReference>
<dbReference type="AlphaFoldDB" id="A0A0H2LTR0"/>
<dbReference type="Gene3D" id="3.90.79.10">
    <property type="entry name" value="Nucleoside Triphosphate Pyrophosphohydrolase"/>
    <property type="match status" value="1"/>
</dbReference>
<keyword evidence="1 4" id="KW-0808">Transferase</keyword>
<evidence type="ECO:0000259" key="3">
    <source>
        <dbReference type="PROSITE" id="PS51462"/>
    </source>
</evidence>
<dbReference type="Pfam" id="PF00293">
    <property type="entry name" value="NUDIX"/>
    <property type="match status" value="1"/>
</dbReference>
<evidence type="ECO:0000313" key="5">
    <source>
        <dbReference type="Proteomes" id="UP000035170"/>
    </source>
</evidence>
<dbReference type="PANTHER" id="PTHR21342">
    <property type="entry name" value="PHOSPHOPANTETHEINE ADENYLYLTRANSFERASE"/>
    <property type="match status" value="1"/>
</dbReference>
<dbReference type="PATRIC" id="fig|34073.19.peg.5386"/>
<dbReference type="GO" id="GO:0016787">
    <property type="term" value="F:hydrolase activity"/>
    <property type="evidence" value="ECO:0007669"/>
    <property type="project" value="UniProtKB-KW"/>
</dbReference>
<dbReference type="GO" id="GO:0016779">
    <property type="term" value="F:nucleotidyltransferase activity"/>
    <property type="evidence" value="ECO:0007669"/>
    <property type="project" value="UniProtKB-KW"/>
</dbReference>
<dbReference type="SUPFAM" id="SSF55811">
    <property type="entry name" value="Nudix"/>
    <property type="match status" value="1"/>
</dbReference>
<dbReference type="PROSITE" id="PS51462">
    <property type="entry name" value="NUDIX"/>
    <property type="match status" value="1"/>
</dbReference>
<dbReference type="RefSeq" id="WP_047786624.1">
    <property type="nucleotide sequence ID" value="NZ_JZWI01000032.1"/>
</dbReference>